<sequence>MRGQQTKDNLWIAAGDGQLDRVQELIESGVDVNSHDEYGYTALHAAVSYNQKEILEYLLEKGGNVNIEDFEKDTPLYVAETVEMARFLLDKGADPKHKNAEGVTPAQNAHEEGWQPVALLFAEITKEELPSLNDQIEQVIGSSGQGANNLAVTARTMSEEAIKEEGDGDDQAMEHYIEDMVRRIQEQGGVQNEEELREAVTKMVLEQLQNAFDLPK</sequence>
<evidence type="ECO:0000313" key="4">
    <source>
        <dbReference type="EMBL" id="KAI9254536.1"/>
    </source>
</evidence>
<dbReference type="SMART" id="SM00248">
    <property type="entry name" value="ANK"/>
    <property type="match status" value="3"/>
</dbReference>
<protein>
    <submittedName>
        <fullName evidence="4">Ankyrin repeat-containing domain protein</fullName>
    </submittedName>
</protein>
<gene>
    <name evidence="4" type="ORF">BDA99DRAFT_518667</name>
</gene>
<dbReference type="InterPro" id="IPR036770">
    <property type="entry name" value="Ankyrin_rpt-contain_sf"/>
</dbReference>
<dbReference type="Pfam" id="PF12796">
    <property type="entry name" value="Ank_2"/>
    <property type="match status" value="1"/>
</dbReference>
<reference evidence="4" key="2">
    <citation type="submission" date="2023-02" db="EMBL/GenBank/DDBJ databases">
        <authorList>
            <consortium name="DOE Joint Genome Institute"/>
            <person name="Mondo S.J."/>
            <person name="Chang Y."/>
            <person name="Wang Y."/>
            <person name="Ahrendt S."/>
            <person name="Andreopoulos W."/>
            <person name="Barry K."/>
            <person name="Beard J."/>
            <person name="Benny G.L."/>
            <person name="Blankenship S."/>
            <person name="Bonito G."/>
            <person name="Cuomo C."/>
            <person name="Desiro A."/>
            <person name="Gervers K.A."/>
            <person name="Hundley H."/>
            <person name="Kuo A."/>
            <person name="LaButti K."/>
            <person name="Lang B.F."/>
            <person name="Lipzen A."/>
            <person name="O'Donnell K."/>
            <person name="Pangilinan J."/>
            <person name="Reynolds N."/>
            <person name="Sandor L."/>
            <person name="Smith M.W."/>
            <person name="Tsang A."/>
            <person name="Grigoriev I.V."/>
            <person name="Stajich J.E."/>
            <person name="Spatafora J.W."/>
        </authorList>
    </citation>
    <scope>NUCLEOTIDE SEQUENCE</scope>
    <source>
        <strain evidence="4">RSA 2281</strain>
    </source>
</reference>
<dbReference type="PANTHER" id="PTHR24171">
    <property type="entry name" value="ANKYRIN REPEAT DOMAIN-CONTAINING PROTEIN 39-RELATED"/>
    <property type="match status" value="1"/>
</dbReference>
<dbReference type="AlphaFoldDB" id="A0AAD5JU56"/>
<dbReference type="PANTHER" id="PTHR24171:SF8">
    <property type="entry name" value="BRCA1-ASSOCIATED RING DOMAIN PROTEIN 1"/>
    <property type="match status" value="1"/>
</dbReference>
<evidence type="ECO:0000256" key="3">
    <source>
        <dbReference type="PROSITE-ProRule" id="PRU00023"/>
    </source>
</evidence>
<dbReference type="Gene3D" id="1.25.40.20">
    <property type="entry name" value="Ankyrin repeat-containing domain"/>
    <property type="match status" value="1"/>
</dbReference>
<feature type="repeat" description="ANK" evidence="3">
    <location>
        <begin position="5"/>
        <end position="37"/>
    </location>
</feature>
<organism evidence="4 5">
    <name type="scientific">Phascolomyces articulosus</name>
    <dbReference type="NCBI Taxonomy" id="60185"/>
    <lineage>
        <taxon>Eukaryota</taxon>
        <taxon>Fungi</taxon>
        <taxon>Fungi incertae sedis</taxon>
        <taxon>Mucoromycota</taxon>
        <taxon>Mucoromycotina</taxon>
        <taxon>Mucoromycetes</taxon>
        <taxon>Mucorales</taxon>
        <taxon>Lichtheimiaceae</taxon>
        <taxon>Phascolomyces</taxon>
    </lineage>
</organism>
<dbReference type="GO" id="GO:0085020">
    <property type="term" value="P:protein K6-linked ubiquitination"/>
    <property type="evidence" value="ECO:0007669"/>
    <property type="project" value="TreeGrafter"/>
</dbReference>
<keyword evidence="1" id="KW-0677">Repeat</keyword>
<evidence type="ECO:0000313" key="5">
    <source>
        <dbReference type="Proteomes" id="UP001209540"/>
    </source>
</evidence>
<accession>A0AAD5JU56</accession>
<comment type="caution">
    <text evidence="4">The sequence shown here is derived from an EMBL/GenBank/DDBJ whole genome shotgun (WGS) entry which is preliminary data.</text>
</comment>
<evidence type="ECO:0000256" key="1">
    <source>
        <dbReference type="ARBA" id="ARBA00022737"/>
    </source>
</evidence>
<dbReference type="PROSITE" id="PS50088">
    <property type="entry name" value="ANK_REPEAT"/>
    <property type="match status" value="2"/>
</dbReference>
<dbReference type="SUPFAM" id="SSF48403">
    <property type="entry name" value="Ankyrin repeat"/>
    <property type="match status" value="1"/>
</dbReference>
<dbReference type="PROSITE" id="PS50297">
    <property type="entry name" value="ANK_REP_REGION"/>
    <property type="match status" value="1"/>
</dbReference>
<proteinExistence type="predicted"/>
<dbReference type="Proteomes" id="UP001209540">
    <property type="component" value="Unassembled WGS sequence"/>
</dbReference>
<name>A0AAD5JU56_9FUNG</name>
<reference evidence="4" key="1">
    <citation type="journal article" date="2022" name="IScience">
        <title>Evolution of zygomycete secretomes and the origins of terrestrial fungal ecologies.</title>
        <authorList>
            <person name="Chang Y."/>
            <person name="Wang Y."/>
            <person name="Mondo S."/>
            <person name="Ahrendt S."/>
            <person name="Andreopoulos W."/>
            <person name="Barry K."/>
            <person name="Beard J."/>
            <person name="Benny G.L."/>
            <person name="Blankenship S."/>
            <person name="Bonito G."/>
            <person name="Cuomo C."/>
            <person name="Desiro A."/>
            <person name="Gervers K.A."/>
            <person name="Hundley H."/>
            <person name="Kuo A."/>
            <person name="LaButti K."/>
            <person name="Lang B.F."/>
            <person name="Lipzen A."/>
            <person name="O'Donnell K."/>
            <person name="Pangilinan J."/>
            <person name="Reynolds N."/>
            <person name="Sandor L."/>
            <person name="Smith M.E."/>
            <person name="Tsang A."/>
            <person name="Grigoriev I.V."/>
            <person name="Stajich J.E."/>
            <person name="Spatafora J.W."/>
        </authorList>
    </citation>
    <scope>NUCLEOTIDE SEQUENCE</scope>
    <source>
        <strain evidence="4">RSA 2281</strain>
    </source>
</reference>
<keyword evidence="5" id="KW-1185">Reference proteome</keyword>
<evidence type="ECO:0000256" key="2">
    <source>
        <dbReference type="ARBA" id="ARBA00023043"/>
    </source>
</evidence>
<keyword evidence="2 3" id="KW-0040">ANK repeat</keyword>
<dbReference type="GO" id="GO:0004842">
    <property type="term" value="F:ubiquitin-protein transferase activity"/>
    <property type="evidence" value="ECO:0007669"/>
    <property type="project" value="TreeGrafter"/>
</dbReference>
<dbReference type="PRINTS" id="PR01415">
    <property type="entry name" value="ANKYRIN"/>
</dbReference>
<feature type="repeat" description="ANK" evidence="3">
    <location>
        <begin position="38"/>
        <end position="70"/>
    </location>
</feature>
<dbReference type="InterPro" id="IPR002110">
    <property type="entry name" value="Ankyrin_rpt"/>
</dbReference>
<dbReference type="EMBL" id="JAIXMP010000024">
    <property type="protein sequence ID" value="KAI9254536.1"/>
    <property type="molecule type" value="Genomic_DNA"/>
</dbReference>